<dbReference type="CDD" id="cd03794">
    <property type="entry name" value="GT4_WbuB-like"/>
    <property type="match status" value="1"/>
</dbReference>
<dbReference type="EMBL" id="QZVS01000060">
    <property type="protein sequence ID" value="RJT90441.1"/>
    <property type="molecule type" value="Genomic_DNA"/>
</dbReference>
<keyword evidence="5" id="KW-1185">Reference proteome</keyword>
<organism evidence="4 5">
    <name type="scientific">Cryobacterium melibiosiphilum</name>
    <dbReference type="NCBI Taxonomy" id="995039"/>
    <lineage>
        <taxon>Bacteria</taxon>
        <taxon>Bacillati</taxon>
        <taxon>Actinomycetota</taxon>
        <taxon>Actinomycetes</taxon>
        <taxon>Micrococcales</taxon>
        <taxon>Microbacteriaceae</taxon>
        <taxon>Cryobacterium</taxon>
    </lineage>
</organism>
<sequence length="432" mass="46410">MELADITTTPVVLIMGINFSPEITGIAPYTSALARGLRVRAFDVRVLTSHPHYPEWRVRPGYGKWSTSEIVGNVPVDRKLHYVPKSPKGVKRLLSEVSFGLRLLIAPWDNPDVVVLISPALFSCALVSLRARFGSNRPAMNIWVQDLYSLGLSETGSGGTCVTKFVTWVEKQTLNSADGVVVIHDRFASYVTNVLGVDAERVRVVRNWTHLEATSPLDPSQTRGQHGWSEAETVVLHAGNMGVKQGLDNVLSAARLADEQGACVRFVLLGNGSEKAGLIARGADIKRLQFIDSLDDVGFQSALGAADILLVNELPGVSEMAVPSKLTSYFNAHRPVLAATDPKGVTALEIAAAAGGVVVQAGDPQALLDAVVELSLDRARAAALGANGFRYRKEVLGEDAALDRYALWIRGLASLGGRKRGRPLPIATRGNL</sequence>
<dbReference type="SUPFAM" id="SSF53756">
    <property type="entry name" value="UDP-Glycosyltransferase/glycogen phosphorylase"/>
    <property type="match status" value="1"/>
</dbReference>
<proteinExistence type="predicted"/>
<reference evidence="4 5" key="1">
    <citation type="submission" date="2018-09" db="EMBL/GenBank/DDBJ databases">
        <title>Novel species of Cryobacterium.</title>
        <authorList>
            <person name="Liu Q."/>
            <person name="Xin Y.-H."/>
        </authorList>
    </citation>
    <scope>NUCLEOTIDE SEQUENCE [LARGE SCALE GENOMIC DNA]</scope>
    <source>
        <strain evidence="4 5">Hh39</strain>
    </source>
</reference>
<dbReference type="InterPro" id="IPR028098">
    <property type="entry name" value="Glyco_trans_4-like_N"/>
</dbReference>
<protein>
    <submittedName>
        <fullName evidence="4">Glycosyltransferase WbuB</fullName>
    </submittedName>
</protein>
<dbReference type="GO" id="GO:0016757">
    <property type="term" value="F:glycosyltransferase activity"/>
    <property type="evidence" value="ECO:0007669"/>
    <property type="project" value="UniProtKB-KW"/>
</dbReference>
<dbReference type="OrthoDB" id="3180470at2"/>
<comment type="caution">
    <text evidence="4">The sequence shown here is derived from an EMBL/GenBank/DDBJ whole genome shotgun (WGS) entry which is preliminary data.</text>
</comment>
<keyword evidence="2 4" id="KW-0808">Transferase</keyword>
<evidence type="ECO:0000313" key="5">
    <source>
        <dbReference type="Proteomes" id="UP000272015"/>
    </source>
</evidence>
<dbReference type="Pfam" id="PF13692">
    <property type="entry name" value="Glyco_trans_1_4"/>
    <property type="match status" value="1"/>
</dbReference>
<accession>A0A3A5MN12</accession>
<evidence type="ECO:0000256" key="2">
    <source>
        <dbReference type="ARBA" id="ARBA00022679"/>
    </source>
</evidence>
<gene>
    <name evidence="4" type="ORF">D6T64_03885</name>
</gene>
<dbReference type="Pfam" id="PF13579">
    <property type="entry name" value="Glyco_trans_4_4"/>
    <property type="match status" value="1"/>
</dbReference>
<evidence type="ECO:0000259" key="3">
    <source>
        <dbReference type="Pfam" id="PF13579"/>
    </source>
</evidence>
<name>A0A3A5MN12_9MICO</name>
<evidence type="ECO:0000256" key="1">
    <source>
        <dbReference type="ARBA" id="ARBA00022676"/>
    </source>
</evidence>
<feature type="domain" description="Glycosyltransferase subfamily 4-like N-terminal" evidence="3">
    <location>
        <begin position="24"/>
        <end position="208"/>
    </location>
</feature>
<evidence type="ECO:0000313" key="4">
    <source>
        <dbReference type="EMBL" id="RJT90441.1"/>
    </source>
</evidence>
<dbReference type="AlphaFoldDB" id="A0A3A5MN12"/>
<dbReference type="Proteomes" id="UP000272015">
    <property type="component" value="Unassembled WGS sequence"/>
</dbReference>
<dbReference type="PANTHER" id="PTHR12526">
    <property type="entry name" value="GLYCOSYLTRANSFERASE"/>
    <property type="match status" value="1"/>
</dbReference>
<keyword evidence="1" id="KW-0328">Glycosyltransferase</keyword>
<dbReference type="Gene3D" id="3.40.50.2000">
    <property type="entry name" value="Glycogen Phosphorylase B"/>
    <property type="match status" value="2"/>
</dbReference>